<organism evidence="8 9">
    <name type="scientific">Cynoglossus semilaevis</name>
    <name type="common">Tongue sole</name>
    <dbReference type="NCBI Taxonomy" id="244447"/>
    <lineage>
        <taxon>Eukaryota</taxon>
        <taxon>Metazoa</taxon>
        <taxon>Chordata</taxon>
        <taxon>Craniata</taxon>
        <taxon>Vertebrata</taxon>
        <taxon>Euteleostomi</taxon>
        <taxon>Actinopterygii</taxon>
        <taxon>Neopterygii</taxon>
        <taxon>Teleostei</taxon>
        <taxon>Neoteleostei</taxon>
        <taxon>Acanthomorphata</taxon>
        <taxon>Carangaria</taxon>
        <taxon>Pleuronectiformes</taxon>
        <taxon>Pleuronectoidei</taxon>
        <taxon>Cynoglossidae</taxon>
        <taxon>Cynoglossinae</taxon>
        <taxon>Cynoglossus</taxon>
    </lineage>
</organism>
<feature type="transmembrane region" description="Helical" evidence="5">
    <location>
        <begin position="67"/>
        <end position="88"/>
    </location>
</feature>
<dbReference type="PROSITE" id="PS50056">
    <property type="entry name" value="TYR_PHOSPHATASE_2"/>
    <property type="match status" value="1"/>
</dbReference>
<dbReference type="GO" id="GO:0004725">
    <property type="term" value="F:protein tyrosine phosphatase activity"/>
    <property type="evidence" value="ECO:0007669"/>
    <property type="project" value="UniProtKB-EC"/>
</dbReference>
<evidence type="ECO:0000256" key="1">
    <source>
        <dbReference type="ARBA" id="ARBA00008601"/>
    </source>
</evidence>
<reference evidence="8" key="2">
    <citation type="submission" date="2025-08" db="UniProtKB">
        <authorList>
            <consortium name="Ensembl"/>
        </authorList>
    </citation>
    <scope>IDENTIFICATION</scope>
</reference>
<dbReference type="InterPro" id="IPR020422">
    <property type="entry name" value="TYR_PHOSPHATASE_DUAL_dom"/>
</dbReference>
<evidence type="ECO:0000256" key="4">
    <source>
        <dbReference type="ARBA" id="ARBA00022912"/>
    </source>
</evidence>
<proteinExistence type="inferred from homology"/>
<dbReference type="EC" id="3.1.3.48" evidence="2"/>
<dbReference type="CDD" id="cd14498">
    <property type="entry name" value="DSP"/>
    <property type="match status" value="1"/>
</dbReference>
<dbReference type="GO" id="GO:0005737">
    <property type="term" value="C:cytoplasm"/>
    <property type="evidence" value="ECO:0007669"/>
    <property type="project" value="TreeGrafter"/>
</dbReference>
<dbReference type="SMART" id="SM00195">
    <property type="entry name" value="DSPc"/>
    <property type="match status" value="1"/>
</dbReference>
<keyword evidence="9" id="KW-1185">Reference proteome</keyword>
<dbReference type="InterPro" id="IPR000340">
    <property type="entry name" value="Dual-sp_phosphatase_cat-dom"/>
</dbReference>
<comment type="similarity">
    <text evidence="1">Belongs to the protein-tyrosine phosphatase family. Non-receptor class dual specificity subfamily.</text>
</comment>
<evidence type="ECO:0000256" key="5">
    <source>
        <dbReference type="SAM" id="Phobius"/>
    </source>
</evidence>
<dbReference type="GeneTree" id="ENSGT00940000166901"/>
<dbReference type="InParanoid" id="A0A3P8UZ71"/>
<dbReference type="Proteomes" id="UP000265120">
    <property type="component" value="Chromosome 12"/>
</dbReference>
<evidence type="ECO:0000256" key="2">
    <source>
        <dbReference type="ARBA" id="ARBA00013064"/>
    </source>
</evidence>
<evidence type="ECO:0000313" key="9">
    <source>
        <dbReference type="Proteomes" id="UP000265120"/>
    </source>
</evidence>
<evidence type="ECO:0000256" key="3">
    <source>
        <dbReference type="ARBA" id="ARBA00022801"/>
    </source>
</evidence>
<keyword evidence="5" id="KW-0812">Transmembrane</keyword>
<dbReference type="InterPro" id="IPR016130">
    <property type="entry name" value="Tyr_Pase_AS"/>
</dbReference>
<dbReference type="SUPFAM" id="SSF52799">
    <property type="entry name" value="(Phosphotyrosine protein) phosphatases II"/>
    <property type="match status" value="1"/>
</dbReference>
<feature type="domain" description="Tyrosine specific protein phosphatases" evidence="7">
    <location>
        <begin position="372"/>
        <end position="425"/>
    </location>
</feature>
<dbReference type="Gene3D" id="3.90.190.10">
    <property type="entry name" value="Protein tyrosine phosphatase superfamily"/>
    <property type="match status" value="1"/>
</dbReference>
<dbReference type="PANTHER" id="PTHR10159">
    <property type="entry name" value="DUAL SPECIFICITY PROTEIN PHOSPHATASE"/>
    <property type="match status" value="1"/>
</dbReference>
<dbReference type="STRING" id="244447.ENSCSEP00000007647"/>
<keyword evidence="5" id="KW-0472">Membrane</keyword>
<protein>
    <recommendedName>
        <fullName evidence="2">protein-tyrosine-phosphatase</fullName>
        <ecNumber evidence="2">3.1.3.48</ecNumber>
    </recommendedName>
</protein>
<dbReference type="InterPro" id="IPR000387">
    <property type="entry name" value="Tyr_Pase_dom"/>
</dbReference>
<keyword evidence="3" id="KW-0378">Hydrolase</keyword>
<feature type="domain" description="Tyrosine-protein phosphatase" evidence="6">
    <location>
        <begin position="303"/>
        <end position="447"/>
    </location>
</feature>
<evidence type="ECO:0000259" key="7">
    <source>
        <dbReference type="PROSITE" id="PS50056"/>
    </source>
</evidence>
<keyword evidence="5" id="KW-1133">Transmembrane helix</keyword>
<dbReference type="Ensembl" id="ENSCSET00000007727.1">
    <property type="protein sequence ID" value="ENSCSEP00000007647.1"/>
    <property type="gene ID" value="ENSCSEG00000004933.1"/>
</dbReference>
<sequence>MGVNLGEVGLLCGNLSQPATMWSLIEHLALSGFPRPPAKLRSNVKAGLNKKQATTNSVYHFVYSPPFFFFTFSKASLLVYFLVSYVLLMKGWWKQLMFLPNDLNNMGVVLSRMPVNTLSSISDREANSTDSDHSSVIPKVCEPEGLLVPALPETASVERGYITPHQIYNLLNAEDGQPAIFDPYYMLILDCRKAERYKDSHVVTARAAVTVIHPELGCLISCIELQKYSIILLYAEEGCSPVGSVKARADSPDLQRCFFQLSGLGMDPIIMLGGFSAFNALYPFLCTTRMVLIEPERHTLTIYPSEILENALYQGSVSQASDYRIIKNLQITHVVNATANCPDAFPNTLCYLRLRLSDDSQQDLVEALPLASRFINTALRAVPAGRVLVHCSMGRSRSSALTLAFLMQHRCWSLLHAVRWLKEKRACTAPNVNFLRQLLTYEEQLFGRRLTSLDDIRR</sequence>
<dbReference type="SUPFAM" id="SSF52821">
    <property type="entry name" value="Rhodanese/Cell cycle control phosphatase"/>
    <property type="match status" value="1"/>
</dbReference>
<reference evidence="8 9" key="1">
    <citation type="journal article" date="2014" name="Nat. Genet.">
        <title>Whole-genome sequence of a flatfish provides insights into ZW sex chromosome evolution and adaptation to a benthic lifestyle.</title>
        <authorList>
            <person name="Chen S."/>
            <person name="Zhang G."/>
            <person name="Shao C."/>
            <person name="Huang Q."/>
            <person name="Liu G."/>
            <person name="Zhang P."/>
            <person name="Song W."/>
            <person name="An N."/>
            <person name="Chalopin D."/>
            <person name="Volff J.N."/>
            <person name="Hong Y."/>
            <person name="Li Q."/>
            <person name="Sha Z."/>
            <person name="Zhou H."/>
            <person name="Xie M."/>
            <person name="Yu Q."/>
            <person name="Liu Y."/>
            <person name="Xiang H."/>
            <person name="Wang N."/>
            <person name="Wu K."/>
            <person name="Yang C."/>
            <person name="Zhou Q."/>
            <person name="Liao X."/>
            <person name="Yang L."/>
            <person name="Hu Q."/>
            <person name="Zhang J."/>
            <person name="Meng L."/>
            <person name="Jin L."/>
            <person name="Tian Y."/>
            <person name="Lian J."/>
            <person name="Yang J."/>
            <person name="Miao G."/>
            <person name="Liu S."/>
            <person name="Liang Z."/>
            <person name="Yan F."/>
            <person name="Li Y."/>
            <person name="Sun B."/>
            <person name="Zhang H."/>
            <person name="Zhang J."/>
            <person name="Zhu Y."/>
            <person name="Du M."/>
            <person name="Zhao Y."/>
            <person name="Schartl M."/>
            <person name="Tang Q."/>
            <person name="Wang J."/>
        </authorList>
    </citation>
    <scope>NUCLEOTIDE SEQUENCE</scope>
</reference>
<dbReference type="OMA" id="LLMKGWW"/>
<dbReference type="GO" id="GO:0043409">
    <property type="term" value="P:negative regulation of MAPK cascade"/>
    <property type="evidence" value="ECO:0007669"/>
    <property type="project" value="TreeGrafter"/>
</dbReference>
<dbReference type="AlphaFoldDB" id="A0A3P8UZ71"/>
<evidence type="ECO:0000259" key="6">
    <source>
        <dbReference type="PROSITE" id="PS50054"/>
    </source>
</evidence>
<reference evidence="8" key="3">
    <citation type="submission" date="2025-09" db="UniProtKB">
        <authorList>
            <consortium name="Ensembl"/>
        </authorList>
    </citation>
    <scope>IDENTIFICATION</scope>
</reference>
<evidence type="ECO:0000313" key="8">
    <source>
        <dbReference type="Ensembl" id="ENSCSEP00000007647.1"/>
    </source>
</evidence>
<accession>A0A3P8UZ71</accession>
<dbReference type="Pfam" id="PF00782">
    <property type="entry name" value="DSPc"/>
    <property type="match status" value="1"/>
</dbReference>
<dbReference type="PROSITE" id="PS00383">
    <property type="entry name" value="TYR_PHOSPHATASE_1"/>
    <property type="match status" value="1"/>
</dbReference>
<dbReference type="CTD" id="51657"/>
<dbReference type="RefSeq" id="XP_016892624.2">
    <property type="nucleotide sequence ID" value="XM_017037135.2"/>
</dbReference>
<dbReference type="PROSITE" id="PS50054">
    <property type="entry name" value="TYR_PHOSPHATASE_DUAL"/>
    <property type="match status" value="1"/>
</dbReference>
<dbReference type="InterPro" id="IPR036873">
    <property type="entry name" value="Rhodanese-like_dom_sf"/>
</dbReference>
<dbReference type="GeneID" id="103387245"/>
<keyword evidence="4" id="KW-0904">Protein phosphatase</keyword>
<dbReference type="InterPro" id="IPR029021">
    <property type="entry name" value="Prot-tyrosine_phosphatase-like"/>
</dbReference>
<name>A0A3P8UZ71_CYNSE</name>
<dbReference type="PANTHER" id="PTHR10159:SF529">
    <property type="entry name" value="TYROSINE-PROTEIN PHOSPHATASE DOMAIN-CONTAINING PROTEIN"/>
    <property type="match status" value="1"/>
</dbReference>